<dbReference type="CDD" id="cd15831">
    <property type="entry name" value="BTAD"/>
    <property type="match status" value="1"/>
</dbReference>
<dbReference type="PANTHER" id="PTHR47691:SF3">
    <property type="entry name" value="HTH-TYPE TRANSCRIPTIONAL REGULATOR RV0890C-RELATED"/>
    <property type="match status" value="1"/>
</dbReference>
<dbReference type="Gene3D" id="1.25.40.10">
    <property type="entry name" value="Tetratricopeptide repeat domain"/>
    <property type="match status" value="2"/>
</dbReference>
<evidence type="ECO:0000256" key="4">
    <source>
        <dbReference type="PROSITE-ProRule" id="PRU01091"/>
    </source>
</evidence>
<dbReference type="InterPro" id="IPR027417">
    <property type="entry name" value="P-loop_NTPase"/>
</dbReference>
<comment type="similarity">
    <text evidence="1">Belongs to the AfsR/DnrI/RedD regulatory family.</text>
</comment>
<dbReference type="SUPFAM" id="SSF48452">
    <property type="entry name" value="TPR-like"/>
    <property type="match status" value="1"/>
</dbReference>
<feature type="compositionally biased region" description="Acidic residues" evidence="5">
    <location>
        <begin position="739"/>
        <end position="751"/>
    </location>
</feature>
<sequence>MRIGILGPLELRDEAARPIEIGGQRLRALLIRLAMDGGRAVSADRLIDDLWEGSRPAVPGNALHTLVSRLRGAGGRDLVAAAPGGYRLGVDPGEIDAVAFERLVASVRRSAAPEERAATLRRALDLWRGPALAEVADTAFAGATVTRLEELRLAAVEDRVDAELALGDTAHLVAELEGLCRSHPLRERLRGLLMRALHATGRQAAALEVYEDTRRELADRLGADPSPELAALHLAILRGDLRPAAPARPAEPGPGGGRRTNLPSPLTSFVGREEESERIGKLLREARLVTLTGPGGAGKTRLAGEVSATLLGEYPDGVWLVPLAQVGAAQDLPQAVLTAIGQAEPSRVGDATAVLPAMKRLVDALANQRMLLVLDNCEHLVEAVARLTDRVLAGAPGVRVLATSREPLAITGETLCPVPSLPLPPPGAGPAEAGGYAAVRLFEDRAAAVRPGFRVDAATGPLVIAVCRALDGLPFAIELAAARLRSLTLPQIAERLGDRFRLLGAGSRAAVPRHQTLRAVVDWSWELLDDTERAVLRRLSVFRGGATPEGAERVCAPEHGPYGGGGGPALDGRDVIDVIAALIDKSLVIATGQGEVRYGLLETVRAYAAERLAEAGETERLRASHAAHLLALVERAEPELRGGEQELWTARLTAERDNCTAALGWAVERRDTGTALRLVGALVWYWIMHNQLAEAHGWAVAVRELAGERPPADAPELADAYALCTFLAVLMVEGPESPDGPDDGDDGDPADAADAARRRAVRTALECLPERPGHPALHLARPVAALFLDDAAGAELALLAVRENATDPWVRAIARVCLGHLAFNAGRIDDAHTELREGYAGFRRLGEHWGMNTALGGLMELALIRGDGAEAVRLGQEAYAYAVRGGPESGTLTLIQLGLARAESGDPALGLEEIRQGVRTSERVGEFGSAVEGHVALSRLARAAGDLPGARPPLTRALELLDTMAAASNSVRATALTYSQLGCLSEQEGDPAAAADWHARAVRELGRERIVHQQAAAAVVEGVAALAAARGEAERAAELLGTAHALHGYRDDRSAEVRRATERVTAALDPATLDAAYRRGREVPAERALALAERVLVPDG</sequence>
<dbReference type="PROSITE" id="PS51755">
    <property type="entry name" value="OMPR_PHOB"/>
    <property type="match status" value="1"/>
</dbReference>
<evidence type="ECO:0000256" key="3">
    <source>
        <dbReference type="ARBA" id="ARBA00023125"/>
    </source>
</evidence>
<gene>
    <name evidence="7" type="ORF">ACFP3U_12675</name>
</gene>
<dbReference type="InterPro" id="IPR005158">
    <property type="entry name" value="BTAD"/>
</dbReference>
<dbReference type="EMBL" id="JBHSOF010000012">
    <property type="protein sequence ID" value="MFC5663834.1"/>
    <property type="molecule type" value="Genomic_DNA"/>
</dbReference>
<dbReference type="SMART" id="SM01043">
    <property type="entry name" value="BTAD"/>
    <property type="match status" value="1"/>
</dbReference>
<comment type="caution">
    <text evidence="7">The sequence shown here is derived from an EMBL/GenBank/DDBJ whole genome shotgun (WGS) entry which is preliminary data.</text>
</comment>
<dbReference type="InterPro" id="IPR036388">
    <property type="entry name" value="WH-like_DNA-bd_sf"/>
</dbReference>
<dbReference type="InterPro" id="IPR058852">
    <property type="entry name" value="HTH_77"/>
</dbReference>
<dbReference type="PRINTS" id="PR00364">
    <property type="entry name" value="DISEASERSIST"/>
</dbReference>
<organism evidence="7 8">
    <name type="scientific">Kitasatospora misakiensis</name>
    <dbReference type="NCBI Taxonomy" id="67330"/>
    <lineage>
        <taxon>Bacteria</taxon>
        <taxon>Bacillati</taxon>
        <taxon>Actinomycetota</taxon>
        <taxon>Actinomycetes</taxon>
        <taxon>Kitasatosporales</taxon>
        <taxon>Streptomycetaceae</taxon>
        <taxon>Kitasatospora</taxon>
    </lineage>
</organism>
<feature type="DNA-binding region" description="OmpR/PhoB-type" evidence="4">
    <location>
        <begin position="1"/>
        <end position="90"/>
    </location>
</feature>
<dbReference type="Pfam" id="PF13401">
    <property type="entry name" value="AAA_22"/>
    <property type="match status" value="1"/>
</dbReference>
<dbReference type="InterPro" id="IPR001867">
    <property type="entry name" value="OmpR/PhoB-type_DNA-bd"/>
</dbReference>
<feature type="region of interest" description="Disordered" evidence="5">
    <location>
        <begin position="244"/>
        <end position="273"/>
    </location>
</feature>
<dbReference type="Gene3D" id="3.40.50.300">
    <property type="entry name" value="P-loop containing nucleotide triphosphate hydrolases"/>
    <property type="match status" value="1"/>
</dbReference>
<keyword evidence="3 4" id="KW-0238">DNA-binding</keyword>
<dbReference type="InterPro" id="IPR016032">
    <property type="entry name" value="Sig_transdc_resp-reg_C-effctor"/>
</dbReference>
<reference evidence="8" key="1">
    <citation type="journal article" date="2019" name="Int. J. Syst. Evol. Microbiol.">
        <title>The Global Catalogue of Microorganisms (GCM) 10K type strain sequencing project: providing services to taxonomists for standard genome sequencing and annotation.</title>
        <authorList>
            <consortium name="The Broad Institute Genomics Platform"/>
            <consortium name="The Broad Institute Genome Sequencing Center for Infectious Disease"/>
            <person name="Wu L."/>
            <person name="Ma J."/>
        </authorList>
    </citation>
    <scope>NUCLEOTIDE SEQUENCE [LARGE SCALE GENOMIC DNA]</scope>
    <source>
        <strain evidence="8">CGMCC 4.1437</strain>
    </source>
</reference>
<dbReference type="SMART" id="SM00862">
    <property type="entry name" value="Trans_reg_C"/>
    <property type="match status" value="1"/>
</dbReference>
<dbReference type="PANTHER" id="PTHR47691">
    <property type="entry name" value="REGULATOR-RELATED"/>
    <property type="match status" value="1"/>
</dbReference>
<accession>A0ABW0X3P3</accession>
<dbReference type="Proteomes" id="UP001595975">
    <property type="component" value="Unassembled WGS sequence"/>
</dbReference>
<dbReference type="SUPFAM" id="SSF46894">
    <property type="entry name" value="C-terminal effector domain of the bipartite response regulators"/>
    <property type="match status" value="1"/>
</dbReference>
<evidence type="ECO:0000256" key="5">
    <source>
        <dbReference type="SAM" id="MobiDB-lite"/>
    </source>
</evidence>
<protein>
    <submittedName>
        <fullName evidence="7">BTAD domain-containing putative transcriptional regulator</fullName>
    </submittedName>
</protein>
<evidence type="ECO:0000313" key="7">
    <source>
        <dbReference type="EMBL" id="MFC5663834.1"/>
    </source>
</evidence>
<dbReference type="RefSeq" id="WP_380225527.1">
    <property type="nucleotide sequence ID" value="NZ_JBHSOF010000012.1"/>
</dbReference>
<feature type="domain" description="OmpR/PhoB-type" evidence="6">
    <location>
        <begin position="1"/>
        <end position="90"/>
    </location>
</feature>
<dbReference type="SUPFAM" id="SSF52540">
    <property type="entry name" value="P-loop containing nucleoside triphosphate hydrolases"/>
    <property type="match status" value="1"/>
</dbReference>
<feature type="region of interest" description="Disordered" evidence="5">
    <location>
        <begin position="735"/>
        <end position="755"/>
    </location>
</feature>
<dbReference type="InterPro" id="IPR011990">
    <property type="entry name" value="TPR-like_helical_dom_sf"/>
</dbReference>
<evidence type="ECO:0000259" key="6">
    <source>
        <dbReference type="PROSITE" id="PS51755"/>
    </source>
</evidence>
<evidence type="ECO:0000256" key="1">
    <source>
        <dbReference type="ARBA" id="ARBA00005820"/>
    </source>
</evidence>
<dbReference type="Pfam" id="PF03704">
    <property type="entry name" value="BTAD"/>
    <property type="match status" value="1"/>
</dbReference>
<dbReference type="InterPro" id="IPR049945">
    <property type="entry name" value="AAA_22"/>
</dbReference>
<keyword evidence="2" id="KW-0902">Two-component regulatory system</keyword>
<name>A0ABW0X3P3_9ACTN</name>
<evidence type="ECO:0000256" key="2">
    <source>
        <dbReference type="ARBA" id="ARBA00023012"/>
    </source>
</evidence>
<dbReference type="Gene3D" id="1.10.10.10">
    <property type="entry name" value="Winged helix-like DNA-binding domain superfamily/Winged helix DNA-binding domain"/>
    <property type="match status" value="1"/>
</dbReference>
<proteinExistence type="inferred from homology"/>
<dbReference type="Pfam" id="PF25872">
    <property type="entry name" value="HTH_77"/>
    <property type="match status" value="1"/>
</dbReference>
<keyword evidence="8" id="KW-1185">Reference proteome</keyword>
<evidence type="ECO:0000313" key="8">
    <source>
        <dbReference type="Proteomes" id="UP001595975"/>
    </source>
</evidence>